<comment type="subcellular location">
    <subcellularLocation>
        <location evidence="1">Membrane</location>
    </subcellularLocation>
</comment>
<comment type="caution">
    <text evidence="3">The sequence shown here is derived from an EMBL/GenBank/DDBJ whole genome shotgun (WGS) entry which is preliminary data.</text>
</comment>
<dbReference type="EMBL" id="JBHTGP010000006">
    <property type="protein sequence ID" value="MFD0685651.1"/>
    <property type="molecule type" value="Genomic_DNA"/>
</dbReference>
<dbReference type="RefSeq" id="WP_131756098.1">
    <property type="nucleotide sequence ID" value="NZ_CAACUY010000012.1"/>
</dbReference>
<organism evidence="3 4">
    <name type="scientific">Actinomadura fibrosa</name>
    <dbReference type="NCBI Taxonomy" id="111802"/>
    <lineage>
        <taxon>Bacteria</taxon>
        <taxon>Bacillati</taxon>
        <taxon>Actinomycetota</taxon>
        <taxon>Actinomycetes</taxon>
        <taxon>Streptosporangiales</taxon>
        <taxon>Thermomonosporaceae</taxon>
        <taxon>Actinomadura</taxon>
    </lineage>
</organism>
<dbReference type="Proteomes" id="UP001597063">
    <property type="component" value="Unassembled WGS sequence"/>
</dbReference>
<dbReference type="PANTHER" id="PTHR37042:SF4">
    <property type="entry name" value="OUTER MEMBRANE PROTEIN RV1973"/>
    <property type="match status" value="1"/>
</dbReference>
<sequence>MRRPSWTSVLLVGLSVLVVGLAVATGWLGVVTAQKKDDADQRAKAAQAARQMGVNLMTLDSANAQRDIDRIVAGTTGNLKNKLGTQTKVLLDQLAKTGAKSSVSQVEAGVVSIDDDSAEVMVSLNGTVTNAKVKDGAPRAYRYVMDLTRVKNRWLVSDMEMVP</sequence>
<keyword evidence="4" id="KW-1185">Reference proteome</keyword>
<proteinExistence type="predicted"/>
<dbReference type="PANTHER" id="PTHR37042">
    <property type="entry name" value="OUTER MEMBRANE PROTEIN RV1973"/>
    <property type="match status" value="1"/>
</dbReference>
<name>A0ABW2XH99_9ACTN</name>
<protein>
    <recommendedName>
        <fullName evidence="5">Mce-associated membrane protein</fullName>
    </recommendedName>
</protein>
<evidence type="ECO:0000313" key="3">
    <source>
        <dbReference type="EMBL" id="MFD0685651.1"/>
    </source>
</evidence>
<accession>A0ABW2XH99</accession>
<evidence type="ECO:0000313" key="4">
    <source>
        <dbReference type="Proteomes" id="UP001597063"/>
    </source>
</evidence>
<evidence type="ECO:0008006" key="5">
    <source>
        <dbReference type="Google" id="ProtNLM"/>
    </source>
</evidence>
<keyword evidence="2" id="KW-0472">Membrane</keyword>
<evidence type="ECO:0000256" key="1">
    <source>
        <dbReference type="ARBA" id="ARBA00004370"/>
    </source>
</evidence>
<evidence type="ECO:0000256" key="2">
    <source>
        <dbReference type="ARBA" id="ARBA00023136"/>
    </source>
</evidence>
<reference evidence="4" key="1">
    <citation type="journal article" date="2019" name="Int. J. Syst. Evol. Microbiol.">
        <title>The Global Catalogue of Microorganisms (GCM) 10K type strain sequencing project: providing services to taxonomists for standard genome sequencing and annotation.</title>
        <authorList>
            <consortium name="The Broad Institute Genomics Platform"/>
            <consortium name="The Broad Institute Genome Sequencing Center for Infectious Disease"/>
            <person name="Wu L."/>
            <person name="Ma J."/>
        </authorList>
    </citation>
    <scope>NUCLEOTIDE SEQUENCE [LARGE SCALE GENOMIC DNA]</scope>
    <source>
        <strain evidence="4">JCM 9371</strain>
    </source>
</reference>
<gene>
    <name evidence="3" type="ORF">ACFQZM_14160</name>
</gene>